<dbReference type="InterPro" id="IPR051449">
    <property type="entry name" value="ABC-2_transporter_component"/>
</dbReference>
<name>A0A858Q9B3_9GAMM</name>
<dbReference type="AlphaFoldDB" id="A0A858Q9B3"/>
<dbReference type="InterPro" id="IPR047817">
    <property type="entry name" value="ABC2_TM_bact-type"/>
</dbReference>
<keyword evidence="3 8" id="KW-0813">Transport</keyword>
<keyword evidence="7 8" id="KW-0472">Membrane</keyword>
<keyword evidence="4 8" id="KW-1003">Cell membrane</keyword>
<evidence type="ECO:0000313" key="10">
    <source>
        <dbReference type="EMBL" id="QJD30413.1"/>
    </source>
</evidence>
<gene>
    <name evidence="10" type="ORF">GNH96_10810</name>
</gene>
<evidence type="ECO:0000256" key="1">
    <source>
        <dbReference type="ARBA" id="ARBA00004651"/>
    </source>
</evidence>
<dbReference type="PRINTS" id="PR00164">
    <property type="entry name" value="ABC2TRNSPORT"/>
</dbReference>
<dbReference type="PROSITE" id="PS51012">
    <property type="entry name" value="ABC_TM2"/>
    <property type="match status" value="1"/>
</dbReference>
<feature type="domain" description="ABC transmembrane type-2" evidence="9">
    <location>
        <begin position="127"/>
        <end position="367"/>
    </location>
</feature>
<protein>
    <recommendedName>
        <fullName evidence="8">Transport permease protein</fullName>
    </recommendedName>
</protein>
<evidence type="ECO:0000313" key="11">
    <source>
        <dbReference type="Proteomes" id="UP000503004"/>
    </source>
</evidence>
<evidence type="ECO:0000256" key="5">
    <source>
        <dbReference type="ARBA" id="ARBA00022692"/>
    </source>
</evidence>
<dbReference type="EMBL" id="CP046565">
    <property type="protein sequence ID" value="QJD30413.1"/>
    <property type="molecule type" value="Genomic_DNA"/>
</dbReference>
<sequence length="369" mass="41094">MWRAILGPLKKEFLALLKDKKSRFVLIGPPIIQLLVFGYAATFDLNRAPIAIYNEDTGSASRELIARFAGARAFRVVGRIARQSDIAEFINPKKALLVLHVGREFSRDLSNRRPASVQLVIDGRNSNTALIALNYAQTILADFNRRWAEQQHLPLPATRLDIRAWFNPNLTSRWFIVPGIVGLLTLVVTTLVTALSVAREREQGTFDQLLVTPFTPLEILVGKALPGVLIGLVESTFILLMAVYWFSVPFVGEVFALYLGIVLFVTATVGTGLMISSLAATQQQGLLGAFLFIVPSIILSGFATPIANMPEVMQTFTLLNPLRYFLVIVRSVMLEGIPMSLLLDQYWPMALIGLATLFLAAWMFRRRLY</sequence>
<feature type="transmembrane region" description="Helical" evidence="8">
    <location>
        <begin position="346"/>
        <end position="364"/>
    </location>
</feature>
<comment type="subcellular location">
    <subcellularLocation>
        <location evidence="8">Cell inner membrane</location>
        <topology evidence="8">Multi-pass membrane protein</topology>
    </subcellularLocation>
    <subcellularLocation>
        <location evidence="1">Cell membrane</location>
        <topology evidence="1">Multi-pass membrane protein</topology>
    </subcellularLocation>
</comment>
<evidence type="ECO:0000256" key="6">
    <source>
        <dbReference type="ARBA" id="ARBA00022989"/>
    </source>
</evidence>
<organism evidence="10 11">
    <name type="scientific">Methylococcus geothermalis</name>
    <dbReference type="NCBI Taxonomy" id="2681310"/>
    <lineage>
        <taxon>Bacteria</taxon>
        <taxon>Pseudomonadati</taxon>
        <taxon>Pseudomonadota</taxon>
        <taxon>Gammaproteobacteria</taxon>
        <taxon>Methylococcales</taxon>
        <taxon>Methylococcaceae</taxon>
        <taxon>Methylococcus</taxon>
    </lineage>
</organism>
<dbReference type="Gene3D" id="3.40.1710.10">
    <property type="entry name" value="abc type-2 transporter like domain"/>
    <property type="match status" value="1"/>
</dbReference>
<dbReference type="InterPro" id="IPR013525">
    <property type="entry name" value="ABC2_TM"/>
</dbReference>
<accession>A0A858Q9B3</accession>
<evidence type="ECO:0000256" key="7">
    <source>
        <dbReference type="ARBA" id="ARBA00023136"/>
    </source>
</evidence>
<evidence type="ECO:0000256" key="2">
    <source>
        <dbReference type="ARBA" id="ARBA00007783"/>
    </source>
</evidence>
<dbReference type="PANTHER" id="PTHR30294:SF44">
    <property type="entry name" value="MULTIDRUG ABC TRANSPORTER PERMEASE YBHR-RELATED"/>
    <property type="match status" value="1"/>
</dbReference>
<dbReference type="GO" id="GO:0140359">
    <property type="term" value="F:ABC-type transporter activity"/>
    <property type="evidence" value="ECO:0007669"/>
    <property type="project" value="InterPro"/>
</dbReference>
<feature type="transmembrane region" description="Helical" evidence="8">
    <location>
        <begin position="257"/>
        <end position="279"/>
    </location>
</feature>
<keyword evidence="6 8" id="KW-1133">Transmembrane helix</keyword>
<dbReference type="KEGG" id="metu:GNH96_10810"/>
<dbReference type="PANTHER" id="PTHR30294">
    <property type="entry name" value="MEMBRANE COMPONENT OF ABC TRANSPORTER YHHJ-RELATED"/>
    <property type="match status" value="1"/>
</dbReference>
<keyword evidence="11" id="KW-1185">Reference proteome</keyword>
<proteinExistence type="inferred from homology"/>
<evidence type="ECO:0000256" key="8">
    <source>
        <dbReference type="RuleBase" id="RU361157"/>
    </source>
</evidence>
<keyword evidence="5 8" id="KW-0812">Transmembrane</keyword>
<feature type="transmembrane region" description="Helical" evidence="8">
    <location>
        <begin position="219"/>
        <end position="245"/>
    </location>
</feature>
<feature type="transmembrane region" description="Helical" evidence="8">
    <location>
        <begin position="21"/>
        <end position="41"/>
    </location>
</feature>
<reference evidence="11" key="1">
    <citation type="submission" date="2019-12" db="EMBL/GenBank/DDBJ databases">
        <authorList>
            <person name="Awala S.I."/>
            <person name="Rhee S.K."/>
        </authorList>
    </citation>
    <scope>NUCLEOTIDE SEQUENCE [LARGE SCALE GENOMIC DNA]</scope>
    <source>
        <strain evidence="11">IM1</strain>
    </source>
</reference>
<feature type="transmembrane region" description="Helical" evidence="8">
    <location>
        <begin position="286"/>
        <end position="307"/>
    </location>
</feature>
<evidence type="ECO:0000259" key="9">
    <source>
        <dbReference type="PROSITE" id="PS51012"/>
    </source>
</evidence>
<dbReference type="Proteomes" id="UP000503004">
    <property type="component" value="Chromosome"/>
</dbReference>
<feature type="transmembrane region" description="Helical" evidence="8">
    <location>
        <begin position="175"/>
        <end position="198"/>
    </location>
</feature>
<comment type="similarity">
    <text evidence="2 8">Belongs to the ABC-2 integral membrane protein family.</text>
</comment>
<evidence type="ECO:0000256" key="4">
    <source>
        <dbReference type="ARBA" id="ARBA00022475"/>
    </source>
</evidence>
<dbReference type="GO" id="GO:0043190">
    <property type="term" value="C:ATP-binding cassette (ABC) transporter complex"/>
    <property type="evidence" value="ECO:0007669"/>
    <property type="project" value="InterPro"/>
</dbReference>
<dbReference type="Pfam" id="PF12698">
    <property type="entry name" value="ABC2_membrane_3"/>
    <property type="match status" value="1"/>
</dbReference>
<dbReference type="InterPro" id="IPR000412">
    <property type="entry name" value="ABC_2_transport"/>
</dbReference>
<evidence type="ECO:0000256" key="3">
    <source>
        <dbReference type="ARBA" id="ARBA00022448"/>
    </source>
</evidence>